<protein>
    <submittedName>
        <fullName evidence="3">N_BRCA1_IG domain-containing protein</fullName>
    </submittedName>
</protein>
<proteinExistence type="predicted"/>
<accession>A0A1I7W2B3</accession>
<dbReference type="AlphaFoldDB" id="A0A1I7W2B3"/>
<evidence type="ECO:0000313" key="2">
    <source>
        <dbReference type="Proteomes" id="UP000095285"/>
    </source>
</evidence>
<reference evidence="2" key="1">
    <citation type="submission" date="2012-04" db="EMBL/GenBank/DDBJ databases">
        <title>The Genome Sequence of Loa loa.</title>
        <authorList>
            <consortium name="The Broad Institute Genome Sequencing Platform"/>
            <consortium name="Broad Institute Genome Sequencing Center for Infectious Disease"/>
            <person name="Nutman T.B."/>
            <person name="Fink D.L."/>
            <person name="Russ C."/>
            <person name="Young S."/>
            <person name="Zeng Q."/>
            <person name="Gargeya S."/>
            <person name="Alvarado L."/>
            <person name="Berlin A."/>
            <person name="Chapman S.B."/>
            <person name="Chen Z."/>
            <person name="Freedman E."/>
            <person name="Gellesch M."/>
            <person name="Goldberg J."/>
            <person name="Griggs A."/>
            <person name="Gujja S."/>
            <person name="Heilman E.R."/>
            <person name="Heiman D."/>
            <person name="Howarth C."/>
            <person name="Mehta T."/>
            <person name="Neiman D."/>
            <person name="Pearson M."/>
            <person name="Roberts A."/>
            <person name="Saif S."/>
            <person name="Shea T."/>
            <person name="Shenoy N."/>
            <person name="Sisk P."/>
            <person name="Stolte C."/>
            <person name="Sykes S."/>
            <person name="White J."/>
            <person name="Yandava C."/>
            <person name="Haas B."/>
            <person name="Henn M.R."/>
            <person name="Nusbaum C."/>
            <person name="Birren B."/>
        </authorList>
    </citation>
    <scope>NUCLEOTIDE SEQUENCE [LARGE SCALE GENOMIC DNA]</scope>
</reference>
<feature type="compositionally biased region" description="Acidic residues" evidence="1">
    <location>
        <begin position="435"/>
        <end position="449"/>
    </location>
</feature>
<dbReference type="Proteomes" id="UP000095285">
    <property type="component" value="Unassembled WGS sequence"/>
</dbReference>
<reference evidence="3" key="2">
    <citation type="submission" date="2016-11" db="UniProtKB">
        <authorList>
            <consortium name="WormBaseParasite"/>
        </authorList>
    </citation>
    <scope>IDENTIFICATION</scope>
</reference>
<evidence type="ECO:0000256" key="1">
    <source>
        <dbReference type="SAM" id="MobiDB-lite"/>
    </source>
</evidence>
<evidence type="ECO:0000313" key="3">
    <source>
        <dbReference type="WBParaSite" id="EN70_8898"/>
    </source>
</evidence>
<dbReference type="WBParaSite" id="EN70_8898">
    <property type="protein sequence ID" value="EN70_8898"/>
    <property type="gene ID" value="EN70_8898"/>
</dbReference>
<name>A0A1I7W2B3_LOALO</name>
<sequence>MHLVIEKYRNEQSITQPPEPILVPFKRYSRECVVSAIMEFISYNFTMDSPPKYRDCEGDMILLETREAFEAAFDDVMQTPLKLFVVHIDGIYNFGLPKKQEIKTSVAAQGSVSPDVHKMNDLEVVLMDRIVKEVKHEVDKQIIQHPVINKLAEFMVDLEEQKACGSCCSEHKSTQKDISDAVVGSSSSASLESQSSSKVASEEDGIAVFQLVDESPVWDVKAIYEKKTMPLTKWENPDSVLPGVEGSGTVLRLQELSSLLAHIGVSLFVNTHSSSDLVKTVREGEGIFSKRWVLRRFACRRWENVSIINETIPDTLEICRSKVIVTNLPEKGQIVDFTVWVKCSASTGYFCATWRLHKLIENGRNSIPEGPRLVFEIFVNPFIDENFAIERPVFTNELDWFSYYAIVRNKEKNVDDTRELEELTSTGSVSASDYEVIDGGDTVDDSDEK</sequence>
<organism evidence="2 3">
    <name type="scientific">Loa loa</name>
    <name type="common">Eye worm</name>
    <name type="synonym">Filaria loa</name>
    <dbReference type="NCBI Taxonomy" id="7209"/>
    <lineage>
        <taxon>Eukaryota</taxon>
        <taxon>Metazoa</taxon>
        <taxon>Ecdysozoa</taxon>
        <taxon>Nematoda</taxon>
        <taxon>Chromadorea</taxon>
        <taxon>Rhabditida</taxon>
        <taxon>Spirurina</taxon>
        <taxon>Spiruromorpha</taxon>
        <taxon>Filarioidea</taxon>
        <taxon>Onchocercidae</taxon>
        <taxon>Loa</taxon>
    </lineage>
</organism>
<feature type="region of interest" description="Disordered" evidence="1">
    <location>
        <begin position="418"/>
        <end position="449"/>
    </location>
</feature>
<keyword evidence="2" id="KW-1185">Reference proteome</keyword>